<proteinExistence type="predicted"/>
<dbReference type="Proteomes" id="UP001231518">
    <property type="component" value="Chromosome 14"/>
</dbReference>
<organism evidence="1 2">
    <name type="scientific">Mythimna separata</name>
    <name type="common">Oriental armyworm</name>
    <name type="synonym">Pseudaletia separata</name>
    <dbReference type="NCBI Taxonomy" id="271217"/>
    <lineage>
        <taxon>Eukaryota</taxon>
        <taxon>Metazoa</taxon>
        <taxon>Ecdysozoa</taxon>
        <taxon>Arthropoda</taxon>
        <taxon>Hexapoda</taxon>
        <taxon>Insecta</taxon>
        <taxon>Pterygota</taxon>
        <taxon>Neoptera</taxon>
        <taxon>Endopterygota</taxon>
        <taxon>Lepidoptera</taxon>
        <taxon>Glossata</taxon>
        <taxon>Ditrysia</taxon>
        <taxon>Noctuoidea</taxon>
        <taxon>Noctuidae</taxon>
        <taxon>Noctuinae</taxon>
        <taxon>Hadenini</taxon>
        <taxon>Mythimna</taxon>
    </lineage>
</organism>
<dbReference type="AlphaFoldDB" id="A0AAD8DR76"/>
<sequence>MSCGIPQESVLGPPLWNIGCDYVLRGDLPDGVSVICYETLVLVRGESYQAAAETATPPGVATVVDRIQQLGLKTALHKAEAICFHGPWTTPPPGSQRSVGGVHIGVGSTMKYLVLILDSRWTFEEHFRRLAPKLDRTEAALKRLLPNLGGPDAPCRRLYAGIVRSMALYGTPVWAPSLGKRPAARLNACQRIMAIWMVRGYTARSPAKRRASLLTCHHGIWRQQSLHACTICAWRCNAGAKLRCRDKSRYGGRVPA</sequence>
<evidence type="ECO:0008006" key="3">
    <source>
        <dbReference type="Google" id="ProtNLM"/>
    </source>
</evidence>
<protein>
    <recommendedName>
        <fullName evidence="3">Reverse transcriptase</fullName>
    </recommendedName>
</protein>
<reference evidence="1" key="1">
    <citation type="submission" date="2023-03" db="EMBL/GenBank/DDBJ databases">
        <title>Chromosome-level genomes of two armyworms, Mythimna separata and Mythimna loreyi, provide insights into the biosynthesis and reception of sex pheromones.</title>
        <authorList>
            <person name="Zhao H."/>
        </authorList>
    </citation>
    <scope>NUCLEOTIDE SEQUENCE</scope>
    <source>
        <strain evidence="1">BeijingLab</strain>
        <tissue evidence="1">Pupa</tissue>
    </source>
</reference>
<evidence type="ECO:0000313" key="1">
    <source>
        <dbReference type="EMBL" id="KAJ8716786.1"/>
    </source>
</evidence>
<accession>A0AAD8DR76</accession>
<comment type="caution">
    <text evidence="1">The sequence shown here is derived from an EMBL/GenBank/DDBJ whole genome shotgun (WGS) entry which is preliminary data.</text>
</comment>
<gene>
    <name evidence="1" type="ORF">PYW07_003413</name>
</gene>
<name>A0AAD8DR76_MYTSE</name>
<keyword evidence="2" id="KW-1185">Reference proteome</keyword>
<evidence type="ECO:0000313" key="2">
    <source>
        <dbReference type="Proteomes" id="UP001231518"/>
    </source>
</evidence>
<dbReference type="EMBL" id="JARGEI010000017">
    <property type="protein sequence ID" value="KAJ8716786.1"/>
    <property type="molecule type" value="Genomic_DNA"/>
</dbReference>